<keyword evidence="1" id="KW-0472">Membrane</keyword>
<dbReference type="InterPro" id="IPR029044">
    <property type="entry name" value="Nucleotide-diphossugar_trans"/>
</dbReference>
<dbReference type="PANTHER" id="PTHR43685">
    <property type="entry name" value="GLYCOSYLTRANSFERASE"/>
    <property type="match status" value="1"/>
</dbReference>
<protein>
    <submittedName>
        <fullName evidence="3">Putative glycosyl transferase ExoA</fullName>
    </submittedName>
</protein>
<gene>
    <name evidence="3" type="ORF">HAD_11360</name>
</gene>
<dbReference type="InterPro" id="IPR001173">
    <property type="entry name" value="Glyco_trans_2-like"/>
</dbReference>
<sequence>MGAHAMAQIDRNDAPELAPDSILAVIPTLNEERHIETCIRSLMAGDAQLGDVPLVVADGGSSDNTVEIVERLKSEFPNLRLIHNPKQLQAAALNLAVSNTSTPGTRYVVRCDAHSIYPAGFILSVARTLQSTGAASVVIPMDAVGDTCFERANAWIVDTPLGSGGSVHRGGKTSGYVDHGHHAGFNIEMYRQVGGYDETFSHNEDAEYDERVAQAGGKIYLDADIRIRYIPRGSVRRLAKQYFNYGKGRARNVRKHRQRLKIRQALPIFALLASTGGLIGSSVFLPALILPAGYIGVLAAASVAVAVWKRSSCGLLAGLISGTMHMSWAAGFLKEALSGSKP</sequence>
<keyword evidence="4" id="KW-1185">Reference proteome</keyword>
<dbReference type="AlphaFoldDB" id="A0A069E9Q3"/>
<evidence type="ECO:0000259" key="2">
    <source>
        <dbReference type="Pfam" id="PF00535"/>
    </source>
</evidence>
<comment type="caution">
    <text evidence="3">The sequence shown here is derived from an EMBL/GenBank/DDBJ whole genome shotgun (WGS) entry which is preliminary data.</text>
</comment>
<proteinExistence type="predicted"/>
<keyword evidence="1" id="KW-1133">Transmembrane helix</keyword>
<evidence type="ECO:0000313" key="3">
    <source>
        <dbReference type="EMBL" id="KCZ86281.1"/>
    </source>
</evidence>
<evidence type="ECO:0000256" key="1">
    <source>
        <dbReference type="SAM" id="Phobius"/>
    </source>
</evidence>
<organism evidence="3 4">
    <name type="scientific">Hyphomonas adhaerens MHS-3</name>
    <dbReference type="NCBI Taxonomy" id="1280949"/>
    <lineage>
        <taxon>Bacteria</taxon>
        <taxon>Pseudomonadati</taxon>
        <taxon>Pseudomonadota</taxon>
        <taxon>Alphaproteobacteria</taxon>
        <taxon>Hyphomonadales</taxon>
        <taxon>Hyphomonadaceae</taxon>
        <taxon>Hyphomonas</taxon>
    </lineage>
</organism>
<dbReference type="Gene3D" id="3.90.550.10">
    <property type="entry name" value="Spore Coat Polysaccharide Biosynthesis Protein SpsA, Chain A"/>
    <property type="match status" value="1"/>
</dbReference>
<evidence type="ECO:0000313" key="4">
    <source>
        <dbReference type="Proteomes" id="UP000027446"/>
    </source>
</evidence>
<feature type="transmembrane region" description="Helical" evidence="1">
    <location>
        <begin position="315"/>
        <end position="333"/>
    </location>
</feature>
<dbReference type="eggNOG" id="COG1215">
    <property type="taxonomic scope" value="Bacteria"/>
</dbReference>
<dbReference type="EMBL" id="ARYH01000001">
    <property type="protein sequence ID" value="KCZ86281.1"/>
    <property type="molecule type" value="Genomic_DNA"/>
</dbReference>
<keyword evidence="1" id="KW-0812">Transmembrane</keyword>
<keyword evidence="3" id="KW-0808">Transferase</keyword>
<dbReference type="CDD" id="cd02525">
    <property type="entry name" value="Succinoglycan_BP_ExoA"/>
    <property type="match status" value="1"/>
</dbReference>
<feature type="transmembrane region" description="Helical" evidence="1">
    <location>
        <begin position="265"/>
        <end position="285"/>
    </location>
</feature>
<dbReference type="InterPro" id="IPR050834">
    <property type="entry name" value="Glycosyltransf_2"/>
</dbReference>
<accession>A0A069E9Q3</accession>
<dbReference type="GO" id="GO:0016740">
    <property type="term" value="F:transferase activity"/>
    <property type="evidence" value="ECO:0007669"/>
    <property type="project" value="UniProtKB-KW"/>
</dbReference>
<dbReference type="PATRIC" id="fig|1280949.3.peg.2327"/>
<dbReference type="STRING" id="1280949.HAD_11360"/>
<reference evidence="3 4" key="1">
    <citation type="journal article" date="2014" name="Antonie Van Leeuwenhoek">
        <title>Hyphomonas beringensis sp. nov. and Hyphomonas chukchiensis sp. nov., isolated from surface seawater of the Bering Sea and Chukchi Sea.</title>
        <authorList>
            <person name="Li C."/>
            <person name="Lai Q."/>
            <person name="Li G."/>
            <person name="Dong C."/>
            <person name="Wang J."/>
            <person name="Liao Y."/>
            <person name="Shao Z."/>
        </authorList>
    </citation>
    <scope>NUCLEOTIDE SEQUENCE [LARGE SCALE GENOMIC DNA]</scope>
    <source>
        <strain evidence="3 4">MHS-3</strain>
    </source>
</reference>
<dbReference type="Pfam" id="PF00535">
    <property type="entry name" value="Glycos_transf_2"/>
    <property type="match status" value="1"/>
</dbReference>
<dbReference type="SUPFAM" id="SSF53448">
    <property type="entry name" value="Nucleotide-diphospho-sugar transferases"/>
    <property type="match status" value="1"/>
</dbReference>
<dbReference type="PANTHER" id="PTHR43685:SF3">
    <property type="entry name" value="SLR2126 PROTEIN"/>
    <property type="match status" value="1"/>
</dbReference>
<feature type="transmembrane region" description="Helical" evidence="1">
    <location>
        <begin position="291"/>
        <end position="308"/>
    </location>
</feature>
<feature type="domain" description="Glycosyltransferase 2-like" evidence="2">
    <location>
        <begin position="25"/>
        <end position="192"/>
    </location>
</feature>
<name>A0A069E9Q3_9PROT</name>
<dbReference type="Proteomes" id="UP000027446">
    <property type="component" value="Unassembled WGS sequence"/>
</dbReference>